<dbReference type="SUPFAM" id="SSF49785">
    <property type="entry name" value="Galactose-binding domain-like"/>
    <property type="match status" value="1"/>
</dbReference>
<evidence type="ECO:0000313" key="4">
    <source>
        <dbReference type="Proteomes" id="UP000029525"/>
    </source>
</evidence>
<gene>
    <name evidence="3" type="ORF">HMPREF0647_00960</name>
</gene>
<dbReference type="RefSeq" id="WP_036865822.1">
    <property type="nucleotide sequence ID" value="NZ_JRNQ01000004.1"/>
</dbReference>
<dbReference type="OrthoDB" id="1064204at2"/>
<evidence type="ECO:0000259" key="2">
    <source>
        <dbReference type="Pfam" id="PF00754"/>
    </source>
</evidence>
<protein>
    <recommendedName>
        <fullName evidence="2">F5/8 type C domain-containing protein</fullName>
    </recommendedName>
</protein>
<dbReference type="EMBL" id="JRNQ01000004">
    <property type="protein sequence ID" value="KGF45712.1"/>
    <property type="molecule type" value="Genomic_DNA"/>
</dbReference>
<evidence type="ECO:0000313" key="3">
    <source>
        <dbReference type="EMBL" id="KGF45712.1"/>
    </source>
</evidence>
<dbReference type="Gene3D" id="2.60.120.260">
    <property type="entry name" value="Galactose-binding domain-like"/>
    <property type="match status" value="1"/>
</dbReference>
<dbReference type="InterPro" id="IPR008979">
    <property type="entry name" value="Galactose-bd-like_sf"/>
</dbReference>
<keyword evidence="1" id="KW-0732">Signal</keyword>
<dbReference type="InterPro" id="IPR000421">
    <property type="entry name" value="FA58C"/>
</dbReference>
<feature type="domain" description="F5/8 type C" evidence="2">
    <location>
        <begin position="357"/>
        <end position="438"/>
    </location>
</feature>
<dbReference type="Proteomes" id="UP000029525">
    <property type="component" value="Unassembled WGS sequence"/>
</dbReference>
<dbReference type="PROSITE" id="PS51257">
    <property type="entry name" value="PROKAR_LIPOPROTEIN"/>
    <property type="match status" value="1"/>
</dbReference>
<dbReference type="Pfam" id="PF00754">
    <property type="entry name" value="F5_F8_type_C"/>
    <property type="match status" value="1"/>
</dbReference>
<proteinExistence type="predicted"/>
<reference evidence="3 4" key="1">
    <citation type="submission" date="2014-07" db="EMBL/GenBank/DDBJ databases">
        <authorList>
            <person name="McCorrison J."/>
            <person name="Sanka R."/>
            <person name="Torralba M."/>
            <person name="Gillis M."/>
            <person name="Haft D.H."/>
            <person name="Methe B."/>
            <person name="Sutton G."/>
            <person name="Nelson K.E."/>
        </authorList>
    </citation>
    <scope>NUCLEOTIDE SEQUENCE [LARGE SCALE GENOMIC DNA]</scope>
    <source>
        <strain evidence="3 4">DNF00320</strain>
    </source>
</reference>
<comment type="caution">
    <text evidence="3">The sequence shown here is derived from an EMBL/GenBank/DDBJ whole genome shotgun (WGS) entry which is preliminary data.</text>
</comment>
<organism evidence="3 4">
    <name type="scientific">Prevotella bivia DNF00320</name>
    <dbReference type="NCBI Taxonomy" id="1401068"/>
    <lineage>
        <taxon>Bacteria</taxon>
        <taxon>Pseudomonadati</taxon>
        <taxon>Bacteroidota</taxon>
        <taxon>Bacteroidia</taxon>
        <taxon>Bacteroidales</taxon>
        <taxon>Prevotellaceae</taxon>
        <taxon>Prevotella</taxon>
    </lineage>
</organism>
<feature type="signal peptide" evidence="1">
    <location>
        <begin position="1"/>
        <end position="18"/>
    </location>
</feature>
<name>A0A096BSP2_9BACT</name>
<evidence type="ECO:0000256" key="1">
    <source>
        <dbReference type="SAM" id="SignalP"/>
    </source>
</evidence>
<dbReference type="AlphaFoldDB" id="A0A096BSP2"/>
<sequence length="452" mass="49624">MKSILKYSLIAMGCIAFAASCSNDVSYDSEYDIKGYYNGSDPRQNLASFGETKIDVPVSIFGDIAVSKDEVEKNLVINLTRPTKNGKIEFVINEAAPELATTYKDYEVGKMENIQFESSSIAIPEGKSSFEVKATLKNLGKISKNTVLPLSIKLSGDNIQNATDQSSVCYITLSPKNVLKVEAENTSFNVSLSDGEATYTSENSLRIAAQADGNIAEGYTIELVANKALFDKRPKNLEKATLAPEGIVASVAAQPLTKRVLMTANFVKPESFKNTGTYVLPLQLVVTDKAGVKHPITADKQILFATFTVTKSMFTASENSLTGTVLDASSWKITNRYGTSEGDIKKLFTPSTDETDGYYVHETDHHEITVDCIVETGVKGIEIDASQDQPKDVTIYFSADGQDWKQVTATENMLDKEVLSFQSGKERKTRYIKFSFNLSQGYMTLDKITILK</sequence>
<accession>A0A096BSP2</accession>
<feature type="chain" id="PRO_5001918380" description="F5/8 type C domain-containing protein" evidence="1">
    <location>
        <begin position="19"/>
        <end position="452"/>
    </location>
</feature>